<dbReference type="EMBL" id="JBEPLY010000017">
    <property type="protein sequence ID" value="MET3601846.1"/>
    <property type="molecule type" value="Genomic_DNA"/>
</dbReference>
<proteinExistence type="predicted"/>
<dbReference type="Proteomes" id="UP001549164">
    <property type="component" value="Unassembled WGS sequence"/>
</dbReference>
<evidence type="ECO:0000313" key="2">
    <source>
        <dbReference type="Proteomes" id="UP001549164"/>
    </source>
</evidence>
<keyword evidence="2" id="KW-1185">Reference proteome</keyword>
<protein>
    <submittedName>
        <fullName evidence="1">Uncharacterized protein</fullName>
    </submittedName>
</protein>
<name>A0ABV2IGD0_9HYPH</name>
<accession>A0ABV2IGD0</accession>
<comment type="caution">
    <text evidence="1">The sequence shown here is derived from an EMBL/GenBank/DDBJ whole genome shotgun (WGS) entry which is preliminary data.</text>
</comment>
<gene>
    <name evidence="1" type="ORF">ABID12_003809</name>
</gene>
<evidence type="ECO:0000313" key="1">
    <source>
        <dbReference type="EMBL" id="MET3601846.1"/>
    </source>
</evidence>
<dbReference type="RefSeq" id="WP_354435652.1">
    <property type="nucleotide sequence ID" value="NZ_JBEPLY010000017.1"/>
</dbReference>
<sequence length="119" mass="13271">MSDGAAYEADLKTSYRAVRDRLMKPVQAAPEANRIREEKTMGHSLGDLNEHLFSQLDRLSDQEKTPEKLEVEVKRAEAVVSVASQIISNADTAIKAAHLVVNHGDRFLKMVPMLEGKKQ</sequence>
<organism evidence="1 2">
    <name type="scientific">Martelella mangrovi</name>
    <dbReference type="NCBI Taxonomy" id="1397477"/>
    <lineage>
        <taxon>Bacteria</taxon>
        <taxon>Pseudomonadati</taxon>
        <taxon>Pseudomonadota</taxon>
        <taxon>Alphaproteobacteria</taxon>
        <taxon>Hyphomicrobiales</taxon>
        <taxon>Aurantimonadaceae</taxon>
        <taxon>Martelella</taxon>
    </lineage>
</organism>
<reference evidence="1 2" key="1">
    <citation type="submission" date="2024-06" db="EMBL/GenBank/DDBJ databases">
        <title>Genomic Encyclopedia of Type Strains, Phase IV (KMG-IV): sequencing the most valuable type-strain genomes for metagenomic binning, comparative biology and taxonomic classification.</title>
        <authorList>
            <person name="Goeker M."/>
        </authorList>
    </citation>
    <scope>NUCLEOTIDE SEQUENCE [LARGE SCALE GENOMIC DNA]</scope>
    <source>
        <strain evidence="1 2">DSM 28102</strain>
    </source>
</reference>